<keyword evidence="4" id="KW-1185">Reference proteome</keyword>
<dbReference type="Pfam" id="PF07931">
    <property type="entry name" value="CPT"/>
    <property type="match status" value="1"/>
</dbReference>
<keyword evidence="3" id="KW-0808">Transferase</keyword>
<feature type="active site" evidence="1">
    <location>
        <position position="39"/>
    </location>
</feature>
<reference evidence="3 4" key="1">
    <citation type="submission" date="2020-07" db="EMBL/GenBank/DDBJ databases">
        <title>Sequencing the genomes of 1000 actinobacteria strains.</title>
        <authorList>
            <person name="Klenk H.-P."/>
        </authorList>
    </citation>
    <scope>NUCLEOTIDE SEQUENCE [LARGE SCALE GENOMIC DNA]</scope>
    <source>
        <strain evidence="3 4">DSM 18448</strain>
    </source>
</reference>
<name>A0A852ZGS7_9ACTN</name>
<evidence type="ECO:0000256" key="2">
    <source>
        <dbReference type="PIRSR" id="PIRSR007531-2"/>
    </source>
</evidence>
<evidence type="ECO:0000313" key="3">
    <source>
        <dbReference type="EMBL" id="NYH91108.1"/>
    </source>
</evidence>
<feature type="binding site" evidence="2">
    <location>
        <begin position="11"/>
        <end position="18"/>
    </location>
    <ligand>
        <name>ATP</name>
        <dbReference type="ChEBI" id="CHEBI:30616"/>
    </ligand>
</feature>
<protein>
    <submittedName>
        <fullName evidence="3">Chloramphenicol 3-O phosphotransferase</fullName>
        <ecNumber evidence="3">2.7.1.-</ecNumber>
    </submittedName>
</protein>
<dbReference type="RefSeq" id="WP_179788739.1">
    <property type="nucleotide sequence ID" value="NZ_JACBZH010000001.1"/>
</dbReference>
<dbReference type="EMBL" id="JACBZH010000001">
    <property type="protein sequence ID" value="NYH91108.1"/>
    <property type="molecule type" value="Genomic_DNA"/>
</dbReference>
<proteinExistence type="predicted"/>
<dbReference type="AlphaFoldDB" id="A0A852ZGS7"/>
<gene>
    <name evidence="3" type="ORF">F4554_003746</name>
</gene>
<dbReference type="Proteomes" id="UP000579605">
    <property type="component" value="Unassembled WGS sequence"/>
</dbReference>
<dbReference type="Gene3D" id="3.40.50.300">
    <property type="entry name" value="P-loop containing nucleotide triphosphate hydrolases"/>
    <property type="match status" value="1"/>
</dbReference>
<accession>A0A852ZGS7</accession>
<comment type="caution">
    <text evidence="3">The sequence shown here is derived from an EMBL/GenBank/DDBJ whole genome shotgun (WGS) entry which is preliminary data.</text>
</comment>
<dbReference type="InterPro" id="IPR027417">
    <property type="entry name" value="P-loop_NTPase"/>
</dbReference>
<evidence type="ECO:0000313" key="4">
    <source>
        <dbReference type="Proteomes" id="UP000579605"/>
    </source>
</evidence>
<sequence>MERARVMFLNGTSSSGKTTLARALQTRLADHVFLHFAEDMFFDLLPGHVYDRPDFLTHGARLYDGFARCAATMAAAGNRVIVDTAAWSPGSLLSFVDAFKETDVVAVGVHCPLDVLEERERQRGDRSAGLARKQFALTHENALYDVEVDTARDDLDACMSEIVTAWLEPGVGEPAFARMRTKEWRPRLVPDRVQLL</sequence>
<dbReference type="InterPro" id="IPR012853">
    <property type="entry name" value="CPT"/>
</dbReference>
<evidence type="ECO:0000256" key="1">
    <source>
        <dbReference type="PIRSR" id="PIRSR007531-1"/>
    </source>
</evidence>
<organism evidence="3 4">
    <name type="scientific">Actinopolymorpha rutila</name>
    <dbReference type="NCBI Taxonomy" id="446787"/>
    <lineage>
        <taxon>Bacteria</taxon>
        <taxon>Bacillati</taxon>
        <taxon>Actinomycetota</taxon>
        <taxon>Actinomycetes</taxon>
        <taxon>Propionibacteriales</taxon>
        <taxon>Actinopolymorphaceae</taxon>
        <taxon>Actinopolymorpha</taxon>
    </lineage>
</organism>
<dbReference type="GO" id="GO:0005524">
    <property type="term" value="F:ATP binding"/>
    <property type="evidence" value="ECO:0007669"/>
    <property type="project" value="InterPro"/>
</dbReference>
<dbReference type="SUPFAM" id="SSF52540">
    <property type="entry name" value="P-loop containing nucleoside triphosphate hydrolases"/>
    <property type="match status" value="1"/>
</dbReference>
<dbReference type="PIRSF" id="PIRSF007531">
    <property type="entry name" value="CPT"/>
    <property type="match status" value="1"/>
</dbReference>
<dbReference type="EC" id="2.7.1.-" evidence="3"/>
<dbReference type="GO" id="GO:0016740">
    <property type="term" value="F:transferase activity"/>
    <property type="evidence" value="ECO:0007669"/>
    <property type="project" value="UniProtKB-KW"/>
</dbReference>